<protein>
    <submittedName>
        <fullName evidence="1">Uncharacterized protein</fullName>
    </submittedName>
</protein>
<evidence type="ECO:0000313" key="1">
    <source>
        <dbReference type="EMBL" id="PQA87848.1"/>
    </source>
</evidence>
<keyword evidence="2" id="KW-1185">Reference proteome</keyword>
<evidence type="ECO:0000313" key="2">
    <source>
        <dbReference type="Proteomes" id="UP000239504"/>
    </source>
</evidence>
<name>A0A2S7K5X3_9PROT</name>
<sequence>MDQEASTEYSYELPLENKRGHFFNPQYALLKYAKTNKSIVNEETVCSLNGRKVIQFKFRFLYPRPAE</sequence>
<reference evidence="1 2" key="1">
    <citation type="submission" date="2017-12" db="EMBL/GenBank/DDBJ databases">
        <authorList>
            <person name="Hurst M.R.H."/>
        </authorList>
    </citation>
    <scope>NUCLEOTIDE SEQUENCE [LARGE SCALE GENOMIC DNA]</scope>
    <source>
        <strain evidence="1 2">SY-3-19</strain>
    </source>
</reference>
<proteinExistence type="predicted"/>
<accession>A0A2S7K5X3</accession>
<dbReference type="EMBL" id="PJCH01000005">
    <property type="protein sequence ID" value="PQA87848.1"/>
    <property type="molecule type" value="Genomic_DNA"/>
</dbReference>
<organism evidence="1 2">
    <name type="scientific">Hyphococcus luteus</name>
    <dbReference type="NCBI Taxonomy" id="2058213"/>
    <lineage>
        <taxon>Bacteria</taxon>
        <taxon>Pseudomonadati</taxon>
        <taxon>Pseudomonadota</taxon>
        <taxon>Alphaproteobacteria</taxon>
        <taxon>Parvularculales</taxon>
        <taxon>Parvularculaceae</taxon>
        <taxon>Hyphococcus</taxon>
    </lineage>
</organism>
<dbReference type="AlphaFoldDB" id="A0A2S7K5X3"/>
<comment type="caution">
    <text evidence="1">The sequence shown here is derived from an EMBL/GenBank/DDBJ whole genome shotgun (WGS) entry which is preliminary data.</text>
</comment>
<gene>
    <name evidence="1" type="ORF">CW354_05705</name>
</gene>
<dbReference type="Proteomes" id="UP000239504">
    <property type="component" value="Unassembled WGS sequence"/>
</dbReference>